<feature type="transmembrane region" description="Helical" evidence="14">
    <location>
        <begin position="449"/>
        <end position="469"/>
    </location>
</feature>
<dbReference type="GO" id="GO:0015824">
    <property type="term" value="P:proline transport"/>
    <property type="evidence" value="ECO:0007669"/>
    <property type="project" value="UniProtKB-UniRule"/>
</dbReference>
<gene>
    <name evidence="15" type="ORF">SAMN05421737_10253</name>
</gene>
<evidence type="ECO:0000256" key="4">
    <source>
        <dbReference type="ARBA" id="ARBA00022475"/>
    </source>
</evidence>
<keyword evidence="16" id="KW-1185">Reference proteome</keyword>
<dbReference type="PANTHER" id="PTHR48086:SF3">
    <property type="entry name" value="SODIUM_PROLINE SYMPORTER"/>
    <property type="match status" value="1"/>
</dbReference>
<keyword evidence="7 14" id="KW-1133">Transmembrane helix</keyword>
<dbReference type="InterPro" id="IPR038377">
    <property type="entry name" value="Na/Glc_symporter_sf"/>
</dbReference>
<evidence type="ECO:0000313" key="15">
    <source>
        <dbReference type="EMBL" id="SDB85852.1"/>
    </source>
</evidence>
<feature type="transmembrane region" description="Helical" evidence="14">
    <location>
        <begin position="226"/>
        <end position="248"/>
    </location>
</feature>
<evidence type="ECO:0000256" key="14">
    <source>
        <dbReference type="RuleBase" id="RU366012"/>
    </source>
</evidence>
<organism evidence="15 16">
    <name type="scientific">Shouchella lonarensis</name>
    <dbReference type="NCBI Taxonomy" id="1464122"/>
    <lineage>
        <taxon>Bacteria</taxon>
        <taxon>Bacillati</taxon>
        <taxon>Bacillota</taxon>
        <taxon>Bacilli</taxon>
        <taxon>Bacillales</taxon>
        <taxon>Bacillaceae</taxon>
        <taxon>Shouchella</taxon>
    </lineage>
</organism>
<evidence type="ECO:0000256" key="1">
    <source>
        <dbReference type="ARBA" id="ARBA00004651"/>
    </source>
</evidence>
<dbReference type="InterPro" id="IPR018212">
    <property type="entry name" value="Na/solute_symporter_CS"/>
</dbReference>
<keyword evidence="10 14" id="KW-0472">Membrane</keyword>
<name>A0A1G6GV06_9BACI</name>
<keyword evidence="5 14" id="KW-0812">Transmembrane</keyword>
<feature type="transmembrane region" description="Helical" evidence="14">
    <location>
        <begin position="35"/>
        <end position="59"/>
    </location>
</feature>
<evidence type="ECO:0000256" key="9">
    <source>
        <dbReference type="ARBA" id="ARBA00023065"/>
    </source>
</evidence>
<accession>A0A1G6GV06</accession>
<keyword evidence="3 14" id="KW-0813">Transport</keyword>
<keyword evidence="8 14" id="KW-0915">Sodium</keyword>
<feature type="transmembrane region" description="Helical" evidence="14">
    <location>
        <begin position="399"/>
        <end position="417"/>
    </location>
</feature>
<feature type="transmembrane region" description="Helical" evidence="14">
    <location>
        <begin position="6"/>
        <end position="23"/>
    </location>
</feature>
<dbReference type="NCBIfam" id="TIGR02121">
    <property type="entry name" value="Na_Pro_sym"/>
    <property type="match status" value="1"/>
</dbReference>
<evidence type="ECO:0000256" key="12">
    <source>
        <dbReference type="ARBA" id="ARBA00033708"/>
    </source>
</evidence>
<feature type="transmembrane region" description="Helical" evidence="14">
    <location>
        <begin position="128"/>
        <end position="153"/>
    </location>
</feature>
<dbReference type="Pfam" id="PF00474">
    <property type="entry name" value="SSF"/>
    <property type="match status" value="1"/>
</dbReference>
<feature type="transmembrane region" description="Helical" evidence="14">
    <location>
        <begin position="159"/>
        <end position="182"/>
    </location>
</feature>
<dbReference type="STRING" id="1464122.SAMN05421737_10253"/>
<comment type="similarity">
    <text evidence="2 13">Belongs to the sodium:solute symporter (SSF) (TC 2.A.21) family.</text>
</comment>
<dbReference type="Gene3D" id="1.20.1730.10">
    <property type="entry name" value="Sodium/glucose cotransporter"/>
    <property type="match status" value="1"/>
</dbReference>
<dbReference type="AlphaFoldDB" id="A0A1G6GV06"/>
<dbReference type="EMBL" id="FMYM01000002">
    <property type="protein sequence ID" value="SDB85852.1"/>
    <property type="molecule type" value="Genomic_DNA"/>
</dbReference>
<evidence type="ECO:0000256" key="2">
    <source>
        <dbReference type="ARBA" id="ARBA00006434"/>
    </source>
</evidence>
<dbReference type="FunFam" id="1.20.1730.10:FF:000002">
    <property type="entry name" value="Sodium/proline symporter"/>
    <property type="match status" value="1"/>
</dbReference>
<feature type="transmembrane region" description="Helical" evidence="14">
    <location>
        <begin position="424"/>
        <end position="443"/>
    </location>
</feature>
<evidence type="ECO:0000256" key="13">
    <source>
        <dbReference type="RuleBase" id="RU362091"/>
    </source>
</evidence>
<dbReference type="GO" id="GO:0031402">
    <property type="term" value="F:sodium ion binding"/>
    <property type="evidence" value="ECO:0007669"/>
    <property type="project" value="UniProtKB-UniRule"/>
</dbReference>
<keyword evidence="11 14" id="KW-0739">Sodium transport</keyword>
<feature type="transmembrane region" description="Helical" evidence="14">
    <location>
        <begin position="189"/>
        <end position="206"/>
    </location>
</feature>
<dbReference type="PROSITE" id="PS00457">
    <property type="entry name" value="NA_SOLUT_SYMP_2"/>
    <property type="match status" value="1"/>
</dbReference>
<evidence type="ECO:0000256" key="8">
    <source>
        <dbReference type="ARBA" id="ARBA00023053"/>
    </source>
</evidence>
<dbReference type="GO" id="GO:0005298">
    <property type="term" value="F:proline:sodium symporter activity"/>
    <property type="evidence" value="ECO:0007669"/>
    <property type="project" value="UniProtKB-UniRule"/>
</dbReference>
<feature type="transmembrane region" description="Helical" evidence="14">
    <location>
        <begin position="65"/>
        <end position="85"/>
    </location>
</feature>
<evidence type="ECO:0000256" key="11">
    <source>
        <dbReference type="ARBA" id="ARBA00023201"/>
    </source>
</evidence>
<dbReference type="CDD" id="cd11475">
    <property type="entry name" value="SLC5sbd_PutP"/>
    <property type="match status" value="1"/>
</dbReference>
<keyword evidence="9 14" id="KW-0406">Ion transport</keyword>
<proteinExistence type="inferred from homology"/>
<protein>
    <recommendedName>
        <fullName evidence="14">Sodium/proline symporter</fullName>
    </recommendedName>
    <alternativeName>
        <fullName evidence="14">Proline permease</fullName>
    </alternativeName>
</protein>
<dbReference type="GO" id="GO:0005886">
    <property type="term" value="C:plasma membrane"/>
    <property type="evidence" value="ECO:0007669"/>
    <property type="project" value="UniProtKB-SubCell"/>
</dbReference>
<evidence type="ECO:0000256" key="3">
    <source>
        <dbReference type="ARBA" id="ARBA00022448"/>
    </source>
</evidence>
<dbReference type="InterPro" id="IPR050277">
    <property type="entry name" value="Sodium:Solute_Symporter"/>
</dbReference>
<keyword evidence="14" id="KW-0029">Amino-acid transport</keyword>
<dbReference type="NCBIfam" id="TIGR00813">
    <property type="entry name" value="sss"/>
    <property type="match status" value="1"/>
</dbReference>
<dbReference type="PANTHER" id="PTHR48086">
    <property type="entry name" value="SODIUM/PROLINE SYMPORTER-RELATED"/>
    <property type="match status" value="1"/>
</dbReference>
<keyword evidence="4 14" id="KW-1003">Cell membrane</keyword>
<evidence type="ECO:0000256" key="5">
    <source>
        <dbReference type="ARBA" id="ARBA00022692"/>
    </source>
</evidence>
<comment type="catalytic activity">
    <reaction evidence="12">
        <text>L-proline(in) + Na(+)(in) = L-proline(out) + Na(+)(out)</text>
        <dbReference type="Rhea" id="RHEA:28967"/>
        <dbReference type="ChEBI" id="CHEBI:29101"/>
        <dbReference type="ChEBI" id="CHEBI:60039"/>
    </reaction>
</comment>
<feature type="transmembrane region" description="Helical" evidence="14">
    <location>
        <begin position="269"/>
        <end position="293"/>
    </location>
</feature>
<comment type="subcellular location">
    <subcellularLocation>
        <location evidence="1 14">Cell membrane</location>
        <topology evidence="1 14">Multi-pass membrane protein</topology>
    </subcellularLocation>
</comment>
<sequence length="491" mass="53956">MSYMMISFILYLLLMLWIGWYGYKKTVNHADYALGGRALSPATAALSAGASDMSGWLMLGLPGSMYWMGLSAGWMAVGLMIGAYLNWLYLAPRLRTFTEVANNSITIPSFLENRFADRAKMLRMMSGVIIILFFTMYVSATMVAGGTVFTTILDVNYHTGLWIVAGVTIFYTFFGGFLAVSWTDVVQGAIMLLALVLVPIVLILNLNGPTETITAVQTLDPKLLDIWRGTSVVGVISLLAWGLGYFGQPHIIVRFMAMRTAKDAKPGRRIGMTWMIISMIGAMISGLLGHVYLSSRGISFDSKEEAERVFVLLGDILFHPLITGFIFCAIIAAVMSTISSQLLVTSSSLTEDLYKVLRQRTPSEKELVYIGRAAVVAVAVVALLFAWEQNKTILDLVGHAWAGFGAAFGPLMLLSLYWKRMTKWGALAGMVVGAVTVIAWVFAGLDKQLYEIVPGFIASSVAIYIVSLCTKKDETVTEGFHTFLRVFKEEK</sequence>
<dbReference type="InterPro" id="IPR001734">
    <property type="entry name" value="Na/solute_symporter"/>
</dbReference>
<evidence type="ECO:0000313" key="16">
    <source>
        <dbReference type="Proteomes" id="UP000242662"/>
    </source>
</evidence>
<reference evidence="16" key="1">
    <citation type="submission" date="2016-09" db="EMBL/GenBank/DDBJ databases">
        <authorList>
            <person name="Varghese N."/>
            <person name="Submissions S."/>
        </authorList>
    </citation>
    <scope>NUCLEOTIDE SEQUENCE [LARGE SCALE GENOMIC DNA]</scope>
    <source>
        <strain evidence="16">25nlg</strain>
    </source>
</reference>
<dbReference type="OrthoDB" id="9810181at2"/>
<evidence type="ECO:0000256" key="10">
    <source>
        <dbReference type="ARBA" id="ARBA00023136"/>
    </source>
</evidence>
<evidence type="ECO:0000256" key="7">
    <source>
        <dbReference type="ARBA" id="ARBA00022989"/>
    </source>
</evidence>
<feature type="transmembrane region" description="Helical" evidence="14">
    <location>
        <begin position="367"/>
        <end position="387"/>
    </location>
</feature>
<comment type="function">
    <text evidence="14">Catalyzes the sodium-dependent uptake of extracellular L-proline.</text>
</comment>
<dbReference type="Proteomes" id="UP000242662">
    <property type="component" value="Unassembled WGS sequence"/>
</dbReference>
<dbReference type="InterPro" id="IPR011851">
    <property type="entry name" value="Na/Pro_symporter"/>
</dbReference>
<dbReference type="GO" id="GO:0015193">
    <property type="term" value="F:L-proline transmembrane transporter activity"/>
    <property type="evidence" value="ECO:0007669"/>
    <property type="project" value="TreeGrafter"/>
</dbReference>
<dbReference type="PROSITE" id="PS50283">
    <property type="entry name" value="NA_SOLUT_SYMP_3"/>
    <property type="match status" value="1"/>
</dbReference>
<evidence type="ECO:0000256" key="6">
    <source>
        <dbReference type="ARBA" id="ARBA00022847"/>
    </source>
</evidence>
<keyword evidence="6 14" id="KW-0769">Symport</keyword>